<dbReference type="NCBIfam" id="TIGR00778">
    <property type="entry name" value="ahpD_dom"/>
    <property type="match status" value="1"/>
</dbReference>
<dbReference type="PANTHER" id="PTHR35446:SF2">
    <property type="entry name" value="CARBOXYMUCONOLACTONE DECARBOXYLASE-LIKE DOMAIN-CONTAINING PROTEIN"/>
    <property type="match status" value="1"/>
</dbReference>
<dbReference type="EMBL" id="MLCO01000080">
    <property type="protein sequence ID" value="ONG54795.1"/>
    <property type="molecule type" value="Genomic_DNA"/>
</dbReference>
<evidence type="ECO:0000259" key="1">
    <source>
        <dbReference type="Pfam" id="PF02627"/>
    </source>
</evidence>
<dbReference type="RefSeq" id="WP_076957225.1">
    <property type="nucleotide sequence ID" value="NZ_MLCO01000080.1"/>
</dbReference>
<sequence>MSATESEAPPVSWLQLPEAPEPGPAVAGLLEETRQKLGYVRNGQAALLHRPELVLAQEALSRAANRNPESGLSRTERELIALVVSSENRCQPCVFGHAAALRELTGDDFWVAQVTINHRHAGLSPRERALADYALAITRDPGALEAEALAPLRAAGLSELDILDAAAIAAYFNFSNRINSALGVTANPEAQAAHRGRRS</sequence>
<accession>A0A1V2H381</accession>
<protein>
    <submittedName>
        <fullName evidence="2">Peroxidase</fullName>
    </submittedName>
</protein>
<dbReference type="Pfam" id="PF02627">
    <property type="entry name" value="CMD"/>
    <property type="match status" value="1"/>
</dbReference>
<dbReference type="InterPro" id="IPR010195">
    <property type="entry name" value="Uncharacterised_peroxidase-rel"/>
</dbReference>
<comment type="caution">
    <text evidence="2">The sequence shown here is derived from an EMBL/GenBank/DDBJ whole genome shotgun (WGS) entry which is preliminary data.</text>
</comment>
<dbReference type="Proteomes" id="UP000188879">
    <property type="component" value="Unassembled WGS sequence"/>
</dbReference>
<dbReference type="NCBIfam" id="TIGR01926">
    <property type="entry name" value="peroxid_rel"/>
    <property type="match status" value="1"/>
</dbReference>
<keyword evidence="2" id="KW-0575">Peroxidase</keyword>
<feature type="domain" description="Carboxymuconolactone decarboxylase-like" evidence="1">
    <location>
        <begin position="52"/>
        <end position="103"/>
    </location>
</feature>
<dbReference type="Gene3D" id="1.20.1290.10">
    <property type="entry name" value="AhpD-like"/>
    <property type="match status" value="1"/>
</dbReference>
<keyword evidence="2" id="KW-0560">Oxidoreductase</keyword>
<dbReference type="OrthoDB" id="9810664at2"/>
<dbReference type="PANTHER" id="PTHR35446">
    <property type="entry name" value="SI:CH211-175M2.5"/>
    <property type="match status" value="1"/>
</dbReference>
<reference evidence="2 3" key="1">
    <citation type="submission" date="2016-10" db="EMBL/GenBank/DDBJ databases">
        <title>Draft Genome sequence of Roseomonas sp. strain M3.</title>
        <authorList>
            <person name="Subhash Y."/>
            <person name="Lee S."/>
        </authorList>
    </citation>
    <scope>NUCLEOTIDE SEQUENCE [LARGE SCALE GENOMIC DNA]</scope>
    <source>
        <strain evidence="2 3">M3</strain>
    </source>
</reference>
<evidence type="ECO:0000313" key="3">
    <source>
        <dbReference type="Proteomes" id="UP000188879"/>
    </source>
</evidence>
<evidence type="ECO:0000313" key="2">
    <source>
        <dbReference type="EMBL" id="ONG54795.1"/>
    </source>
</evidence>
<organism evidence="2 3">
    <name type="scientific">Teichococcus deserti</name>
    <dbReference type="NCBI Taxonomy" id="1817963"/>
    <lineage>
        <taxon>Bacteria</taxon>
        <taxon>Pseudomonadati</taxon>
        <taxon>Pseudomonadota</taxon>
        <taxon>Alphaproteobacteria</taxon>
        <taxon>Acetobacterales</taxon>
        <taxon>Roseomonadaceae</taxon>
        <taxon>Roseomonas</taxon>
    </lineage>
</organism>
<gene>
    <name evidence="2" type="ORF">BKE38_10065</name>
</gene>
<dbReference type="AlphaFoldDB" id="A0A1V2H381"/>
<dbReference type="GO" id="GO:0051920">
    <property type="term" value="F:peroxiredoxin activity"/>
    <property type="evidence" value="ECO:0007669"/>
    <property type="project" value="InterPro"/>
</dbReference>
<proteinExistence type="predicted"/>
<name>A0A1V2H381_9PROT</name>
<dbReference type="InterPro" id="IPR003779">
    <property type="entry name" value="CMD-like"/>
</dbReference>
<dbReference type="InterPro" id="IPR004675">
    <property type="entry name" value="AhpD_core"/>
</dbReference>
<keyword evidence="3" id="KW-1185">Reference proteome</keyword>
<dbReference type="SUPFAM" id="SSF69118">
    <property type="entry name" value="AhpD-like"/>
    <property type="match status" value="1"/>
</dbReference>
<dbReference type="InterPro" id="IPR029032">
    <property type="entry name" value="AhpD-like"/>
</dbReference>